<dbReference type="EMBL" id="UINC01002350">
    <property type="protein sequence ID" value="SUZ95740.1"/>
    <property type="molecule type" value="Genomic_DNA"/>
</dbReference>
<feature type="non-terminal residue" evidence="1">
    <location>
        <position position="1"/>
    </location>
</feature>
<gene>
    <name evidence="1" type="ORF">METZ01_LOCUS48594</name>
</gene>
<dbReference type="AlphaFoldDB" id="A0A381RV49"/>
<evidence type="ECO:0000313" key="1">
    <source>
        <dbReference type="EMBL" id="SUZ95740.1"/>
    </source>
</evidence>
<organism evidence="1">
    <name type="scientific">marine metagenome</name>
    <dbReference type="NCBI Taxonomy" id="408172"/>
    <lineage>
        <taxon>unclassified sequences</taxon>
        <taxon>metagenomes</taxon>
        <taxon>ecological metagenomes</taxon>
    </lineage>
</organism>
<proteinExistence type="predicted"/>
<reference evidence="1" key="1">
    <citation type="submission" date="2018-05" db="EMBL/GenBank/DDBJ databases">
        <authorList>
            <person name="Lanie J.A."/>
            <person name="Ng W.-L."/>
            <person name="Kazmierczak K.M."/>
            <person name="Andrzejewski T.M."/>
            <person name="Davidsen T.M."/>
            <person name="Wayne K.J."/>
            <person name="Tettelin H."/>
            <person name="Glass J.I."/>
            <person name="Rusch D."/>
            <person name="Podicherti R."/>
            <person name="Tsui H.-C.T."/>
            <person name="Winkler M.E."/>
        </authorList>
    </citation>
    <scope>NUCLEOTIDE SEQUENCE</scope>
</reference>
<sequence length="31" mass="3318">VLGKSSVLTSNVTGADRSYATRRFNMVASTQ</sequence>
<name>A0A381RV49_9ZZZZ</name>
<accession>A0A381RV49</accession>
<protein>
    <submittedName>
        <fullName evidence="1">Uncharacterized protein</fullName>
    </submittedName>
</protein>